<evidence type="ECO:0000256" key="3">
    <source>
        <dbReference type="ARBA" id="ARBA00008560"/>
    </source>
</evidence>
<feature type="region of interest" description="Disordered" evidence="10">
    <location>
        <begin position="503"/>
        <end position="556"/>
    </location>
</feature>
<dbReference type="Pfam" id="PF06814">
    <property type="entry name" value="GOST_TM"/>
    <property type="match status" value="1"/>
</dbReference>
<dbReference type="Pfam" id="PF01783">
    <property type="entry name" value="Ribosomal_L32p"/>
    <property type="match status" value="1"/>
</dbReference>
<dbReference type="Pfam" id="PF21902">
    <property type="entry name" value="PTM1-like_N"/>
    <property type="match status" value="1"/>
</dbReference>
<keyword evidence="8 11" id="KW-0472">Membrane</keyword>
<evidence type="ECO:0000256" key="2">
    <source>
        <dbReference type="ARBA" id="ARBA00007883"/>
    </source>
</evidence>
<dbReference type="GO" id="GO:0006412">
    <property type="term" value="P:translation"/>
    <property type="evidence" value="ECO:0007669"/>
    <property type="project" value="InterPro"/>
</dbReference>
<keyword evidence="7 11" id="KW-1133">Transmembrane helix</keyword>
<keyword evidence="9" id="KW-0687">Ribonucleoprotein</keyword>
<reference evidence="15" key="1">
    <citation type="journal article" date="2013" name="Genome Announc.">
        <title>Draft genome sequence of Pseudozyma brasiliensis sp. nov. strain GHG001, a high producer of endo-1,4-xylanase isolated from an insect pest of sugarcane.</title>
        <authorList>
            <person name="Oliveira J.V.D.C."/>
            <person name="dos Santos R.A.C."/>
            <person name="Borges T.A."/>
            <person name="Riano-Pachon D.M."/>
            <person name="Goldman G.H."/>
        </authorList>
    </citation>
    <scope>NUCLEOTIDE SEQUENCE [LARGE SCALE GENOMIC DNA]</scope>
    <source>
        <strain evidence="15">GHG001</strain>
    </source>
</reference>
<evidence type="ECO:0000256" key="9">
    <source>
        <dbReference type="ARBA" id="ARBA00023274"/>
    </source>
</evidence>
<dbReference type="SUPFAM" id="SSF57829">
    <property type="entry name" value="Zn-binding ribosomal proteins"/>
    <property type="match status" value="1"/>
</dbReference>
<evidence type="ECO:0000256" key="7">
    <source>
        <dbReference type="ARBA" id="ARBA00022989"/>
    </source>
</evidence>
<dbReference type="InterPro" id="IPR002677">
    <property type="entry name" value="Ribosomal_bL32"/>
</dbReference>
<dbReference type="InterPro" id="IPR053938">
    <property type="entry name" value="PTM1-like_N"/>
</dbReference>
<dbReference type="NCBIfam" id="TIGR01031">
    <property type="entry name" value="rpmF_bact"/>
    <property type="match status" value="1"/>
</dbReference>
<keyword evidence="4 11" id="KW-0812">Transmembrane</keyword>
<dbReference type="InterPro" id="IPR009637">
    <property type="entry name" value="GPR107/GPR108-like"/>
</dbReference>
<dbReference type="Proteomes" id="UP000019377">
    <property type="component" value="Unassembled WGS sequence"/>
</dbReference>
<dbReference type="GO" id="GO:0005794">
    <property type="term" value="C:Golgi apparatus"/>
    <property type="evidence" value="ECO:0007669"/>
    <property type="project" value="TreeGrafter"/>
</dbReference>
<evidence type="ECO:0000256" key="11">
    <source>
        <dbReference type="SAM" id="Phobius"/>
    </source>
</evidence>
<dbReference type="GO" id="GO:0015934">
    <property type="term" value="C:large ribosomal subunit"/>
    <property type="evidence" value="ECO:0007669"/>
    <property type="project" value="InterPro"/>
</dbReference>
<dbReference type="PANTHER" id="PTHR21229:SF1">
    <property type="entry name" value="GH17801P"/>
    <property type="match status" value="1"/>
</dbReference>
<dbReference type="InterPro" id="IPR011332">
    <property type="entry name" value="Ribosomal_zn-bd"/>
</dbReference>
<evidence type="ECO:0000256" key="1">
    <source>
        <dbReference type="ARBA" id="ARBA00004141"/>
    </source>
</evidence>
<feature type="transmembrane region" description="Helical" evidence="11">
    <location>
        <begin position="339"/>
        <end position="359"/>
    </location>
</feature>
<evidence type="ECO:0000256" key="8">
    <source>
        <dbReference type="ARBA" id="ARBA00023136"/>
    </source>
</evidence>
<feature type="domain" description="PTM1-like N-terminal" evidence="13">
    <location>
        <begin position="65"/>
        <end position="171"/>
    </location>
</feature>
<dbReference type="GO" id="GO:0042147">
    <property type="term" value="P:retrograde transport, endosome to Golgi"/>
    <property type="evidence" value="ECO:0007669"/>
    <property type="project" value="TreeGrafter"/>
</dbReference>
<feature type="transmembrane region" description="Helical" evidence="11">
    <location>
        <begin position="454"/>
        <end position="473"/>
    </location>
</feature>
<evidence type="ECO:0000256" key="5">
    <source>
        <dbReference type="ARBA" id="ARBA00022729"/>
    </source>
</evidence>
<feature type="transmembrane region" description="Helical" evidence="11">
    <location>
        <begin position="249"/>
        <end position="271"/>
    </location>
</feature>
<evidence type="ECO:0000313" key="14">
    <source>
        <dbReference type="EMBL" id="EST08958.1"/>
    </source>
</evidence>
<evidence type="ECO:0000313" key="15">
    <source>
        <dbReference type="Proteomes" id="UP000019377"/>
    </source>
</evidence>
<evidence type="ECO:0000256" key="10">
    <source>
        <dbReference type="SAM" id="MobiDB-lite"/>
    </source>
</evidence>
<sequence>MLSERNSRFDATGRPTSIRSFFLVAFIYLLALADTAKAFTVAISDKDQLRQTCSGMVAGGDSRIEAFFHKGSTGTVATMFYEFEDFSRLGKLSSKTDAFGYRLKSFVCTPSAVTEKLCTQEQLGNFIVDDSNGPASTVQLQRMDFGPSGTEEEKTLRYNVTKTGYYCFGATEVPLASLENAPSGTGDVSVNAAFAGRVEFFNKFHGNLPAAEYPKLNFYFSMTLAYIVLGAYWLSLCIKHRDEMLTVQYFISGTIGFLVLEMAAQWVYYYYLNNHLIDFFRISEVNGRTSVTAVARFLLVLTSVLDAGRNSLSFFLLLIVSMGYGVIRPSIGPVMTRVRLLTAVHFVFGVLYSVGIVLIQLDQGGAWTLAFIFPLSMTLTAFLTWTMNSLKASIEHLTQRKQTFKREMFVKLRRILLGAVVVIFFFFIASSVAFSQSGGEGFAPNTWQYRWFLLDGWLALLYFAVFCAIAWLWRPTGHNMRLAMSDELATDDDPTAEGYEVDTFAARGPDGPDSEDEDDVEAKKTSQGNGRGVRDDAVVFEIGDEEDDGDVSKDRGENSIMWASTSRAGAAHLQLSLTLGRTSFRLRLPLLPAISTPPSTSFTPTLATATPSPLSEGSSSSPTSELIGGLWDGLLRAVPKSKVSHSRKSMRSANKGLKDRVDLVHCSACGKPKLQHHICSSCYFELNRQRKVALKGQ</sequence>
<dbReference type="eggNOG" id="KOG2568">
    <property type="taxonomic scope" value="Eukaryota"/>
</dbReference>
<feature type="transmembrane region" description="Helical" evidence="11">
    <location>
        <begin position="415"/>
        <end position="434"/>
    </location>
</feature>
<dbReference type="AlphaFoldDB" id="V5EYR8"/>
<dbReference type="STRING" id="1365824.V5EYR8"/>
<feature type="domain" description="GOST seven transmembrane" evidence="12">
    <location>
        <begin position="214"/>
        <end position="479"/>
    </location>
</feature>
<dbReference type="GO" id="GO:0016020">
    <property type="term" value="C:membrane"/>
    <property type="evidence" value="ECO:0007669"/>
    <property type="project" value="UniProtKB-SubCell"/>
</dbReference>
<organism evidence="14 15">
    <name type="scientific">Kalmanozyma brasiliensis (strain GHG001)</name>
    <name type="common">Yeast</name>
    <name type="synonym">Pseudozyma brasiliensis</name>
    <dbReference type="NCBI Taxonomy" id="1365824"/>
    <lineage>
        <taxon>Eukaryota</taxon>
        <taxon>Fungi</taxon>
        <taxon>Dikarya</taxon>
        <taxon>Basidiomycota</taxon>
        <taxon>Ustilaginomycotina</taxon>
        <taxon>Ustilaginomycetes</taxon>
        <taxon>Ustilaginales</taxon>
        <taxon>Ustilaginaceae</taxon>
        <taxon>Kalmanozyma</taxon>
    </lineage>
</organism>
<feature type="region of interest" description="Disordered" evidence="10">
    <location>
        <begin position="601"/>
        <end position="622"/>
    </location>
</feature>
<dbReference type="OMA" id="AYLWRPS"/>
<dbReference type="GO" id="GO:0003735">
    <property type="term" value="F:structural constituent of ribosome"/>
    <property type="evidence" value="ECO:0007669"/>
    <property type="project" value="InterPro"/>
</dbReference>
<feature type="transmembrane region" description="Helical" evidence="11">
    <location>
        <begin position="218"/>
        <end position="237"/>
    </location>
</feature>
<protein>
    <submittedName>
        <fullName evidence="14">Uncharacterized protein</fullName>
    </submittedName>
</protein>
<name>V5EYR8_KALBG</name>
<evidence type="ECO:0000259" key="13">
    <source>
        <dbReference type="Pfam" id="PF21902"/>
    </source>
</evidence>
<accession>V5EYR8</accession>
<dbReference type="EMBL" id="KI545855">
    <property type="protein sequence ID" value="EST08958.1"/>
    <property type="molecule type" value="Genomic_DNA"/>
</dbReference>
<keyword evidence="5" id="KW-0732">Signal</keyword>
<keyword evidence="6" id="KW-0689">Ribosomal protein</keyword>
<evidence type="ECO:0000256" key="4">
    <source>
        <dbReference type="ARBA" id="ARBA00022692"/>
    </source>
</evidence>
<dbReference type="HOGENOM" id="CLU_024065_0_0_1"/>
<proteinExistence type="inferred from homology"/>
<dbReference type="InterPro" id="IPR053937">
    <property type="entry name" value="GOST_TM"/>
</dbReference>
<comment type="subcellular location">
    <subcellularLocation>
        <location evidence="1">Membrane</location>
        <topology evidence="1">Multi-pass membrane protein</topology>
    </subcellularLocation>
</comment>
<dbReference type="OrthoDB" id="19932at2759"/>
<feature type="transmembrane region" description="Helical" evidence="11">
    <location>
        <begin position="365"/>
        <end position="385"/>
    </location>
</feature>
<comment type="similarity">
    <text evidence="3">Belongs to the bacterial ribosomal protein bL32 family.</text>
</comment>
<keyword evidence="15" id="KW-1185">Reference proteome</keyword>
<gene>
    <name evidence="14" type="ORF">PSEUBRA_SCAF13g01886</name>
</gene>
<dbReference type="GO" id="GO:0005829">
    <property type="term" value="C:cytosol"/>
    <property type="evidence" value="ECO:0007669"/>
    <property type="project" value="GOC"/>
</dbReference>
<comment type="similarity">
    <text evidence="2">Belongs to the LU7TM family.</text>
</comment>
<evidence type="ECO:0000256" key="6">
    <source>
        <dbReference type="ARBA" id="ARBA00022980"/>
    </source>
</evidence>
<feature type="transmembrane region" description="Helical" evidence="11">
    <location>
        <begin position="307"/>
        <end position="327"/>
    </location>
</feature>
<dbReference type="PANTHER" id="PTHR21229">
    <property type="entry name" value="LUNG SEVEN TRANSMEMBRANE RECEPTOR"/>
    <property type="match status" value="1"/>
</dbReference>
<evidence type="ECO:0000259" key="12">
    <source>
        <dbReference type="Pfam" id="PF06814"/>
    </source>
</evidence>